<keyword evidence="6" id="KW-0131">Cell cycle</keyword>
<comment type="caution">
    <text evidence="8">The sequence shown here is derived from an EMBL/GenBank/DDBJ whole genome shotgun (WGS) entry which is preliminary data.</text>
</comment>
<evidence type="ECO:0000256" key="6">
    <source>
        <dbReference type="ARBA" id="ARBA00023306"/>
    </source>
</evidence>
<keyword evidence="2" id="KW-0963">Cytoplasm</keyword>
<comment type="subcellular location">
    <subcellularLocation>
        <location evidence="1">Cytoplasm</location>
    </subcellularLocation>
</comment>
<sequence length="128" mass="14358">MVQLNFTPEDILDKQFIERGMGKGYDRVDVDTFLDDVIKDYYAYEAELKRLETENQRLEAELTAAQTAQPVSTPAQPTPVATVNPTPQVNPSATLPAAYEDLARRVANLERQVFGATDADANQYDEYL</sequence>
<dbReference type="GO" id="GO:0051301">
    <property type="term" value="P:cell division"/>
    <property type="evidence" value="ECO:0007669"/>
    <property type="project" value="UniProtKB-KW"/>
</dbReference>
<dbReference type="Pfam" id="PF05103">
    <property type="entry name" value="DivIVA"/>
    <property type="match status" value="1"/>
</dbReference>
<dbReference type="GO" id="GO:0005737">
    <property type="term" value="C:cytoplasm"/>
    <property type="evidence" value="ECO:0007669"/>
    <property type="project" value="UniProtKB-SubCell"/>
</dbReference>
<dbReference type="RefSeq" id="WP_054652798.1">
    <property type="nucleotide sequence ID" value="NZ_AZGC01000039.1"/>
</dbReference>
<dbReference type="Gene3D" id="6.10.250.660">
    <property type="match status" value="1"/>
</dbReference>
<protein>
    <recommendedName>
        <fullName evidence="10">Cell cycle protein GpsB</fullName>
    </recommendedName>
</protein>
<dbReference type="InterPro" id="IPR019933">
    <property type="entry name" value="DivIVA_domain"/>
</dbReference>
<dbReference type="OrthoDB" id="389699at2"/>
<dbReference type="NCBIfam" id="TIGR03544">
    <property type="entry name" value="DivI1A_domain"/>
    <property type="match status" value="1"/>
</dbReference>
<dbReference type="InterPro" id="IPR011229">
    <property type="entry name" value="Cell_cycle_GpsB"/>
</dbReference>
<accession>A0A0R1UQY0</accession>
<evidence type="ECO:0000256" key="5">
    <source>
        <dbReference type="ARBA" id="ARBA00023054"/>
    </source>
</evidence>
<dbReference type="PATRIC" id="fig|1423742.4.peg.1536"/>
<keyword evidence="4" id="KW-0133">Cell shape</keyword>
<proteinExistence type="predicted"/>
<dbReference type="AlphaFoldDB" id="A0A0R1UQY0"/>
<evidence type="ECO:0000256" key="3">
    <source>
        <dbReference type="ARBA" id="ARBA00022618"/>
    </source>
</evidence>
<feature type="region of interest" description="Disordered" evidence="7">
    <location>
        <begin position="64"/>
        <end position="93"/>
    </location>
</feature>
<evidence type="ECO:0000256" key="7">
    <source>
        <dbReference type="SAM" id="MobiDB-lite"/>
    </source>
</evidence>
<keyword evidence="5" id="KW-0175">Coiled coil</keyword>
<dbReference type="EMBL" id="AZGC01000039">
    <property type="protein sequence ID" value="KRL94010.1"/>
    <property type="molecule type" value="Genomic_DNA"/>
</dbReference>
<evidence type="ECO:0000256" key="1">
    <source>
        <dbReference type="ARBA" id="ARBA00004496"/>
    </source>
</evidence>
<dbReference type="Proteomes" id="UP000051084">
    <property type="component" value="Unassembled WGS sequence"/>
</dbReference>
<dbReference type="STRING" id="417373.GCA_001570685_00573"/>
<evidence type="ECO:0000256" key="2">
    <source>
        <dbReference type="ARBA" id="ARBA00022490"/>
    </source>
</evidence>
<dbReference type="PANTHER" id="PTHR35794:SF1">
    <property type="entry name" value="CELL CYCLE PROTEIN GPSB"/>
    <property type="match status" value="1"/>
</dbReference>
<evidence type="ECO:0000313" key="9">
    <source>
        <dbReference type="Proteomes" id="UP000051084"/>
    </source>
</evidence>
<gene>
    <name evidence="8" type="ORF">FC21_GL001482</name>
</gene>
<keyword evidence="3" id="KW-0132">Cell division</keyword>
<dbReference type="GO" id="GO:0008360">
    <property type="term" value="P:regulation of cell shape"/>
    <property type="evidence" value="ECO:0007669"/>
    <property type="project" value="UniProtKB-KW"/>
</dbReference>
<evidence type="ECO:0008006" key="10">
    <source>
        <dbReference type="Google" id="ProtNLM"/>
    </source>
</evidence>
<keyword evidence="9" id="KW-1185">Reference proteome</keyword>
<dbReference type="InterPro" id="IPR007793">
    <property type="entry name" value="DivIVA_fam"/>
</dbReference>
<name>A0A0R1UQY0_9LACO</name>
<organism evidence="8 9">
    <name type="scientific">Limosilactobacillus equigenerosi DSM 18793 = JCM 14505</name>
    <dbReference type="NCBI Taxonomy" id="1423742"/>
    <lineage>
        <taxon>Bacteria</taxon>
        <taxon>Bacillati</taxon>
        <taxon>Bacillota</taxon>
        <taxon>Bacilli</taxon>
        <taxon>Lactobacillales</taxon>
        <taxon>Lactobacillaceae</taxon>
        <taxon>Limosilactobacillus</taxon>
    </lineage>
</organism>
<evidence type="ECO:0000256" key="4">
    <source>
        <dbReference type="ARBA" id="ARBA00022960"/>
    </source>
</evidence>
<dbReference type="PANTHER" id="PTHR35794">
    <property type="entry name" value="CELL DIVISION PROTEIN DIVIVA"/>
    <property type="match status" value="1"/>
</dbReference>
<dbReference type="PIRSF" id="PIRSF029938">
    <property type="entry name" value="UCP029938"/>
    <property type="match status" value="1"/>
</dbReference>
<evidence type="ECO:0000313" key="8">
    <source>
        <dbReference type="EMBL" id="KRL94010.1"/>
    </source>
</evidence>
<reference evidence="8 9" key="1">
    <citation type="journal article" date="2015" name="Genome Announc.">
        <title>Expanding the biotechnology potential of lactobacilli through comparative genomics of 213 strains and associated genera.</title>
        <authorList>
            <person name="Sun Z."/>
            <person name="Harris H.M."/>
            <person name="McCann A."/>
            <person name="Guo C."/>
            <person name="Argimon S."/>
            <person name="Zhang W."/>
            <person name="Yang X."/>
            <person name="Jeffery I.B."/>
            <person name="Cooney J.C."/>
            <person name="Kagawa T.F."/>
            <person name="Liu W."/>
            <person name="Song Y."/>
            <person name="Salvetti E."/>
            <person name="Wrobel A."/>
            <person name="Rasinkangas P."/>
            <person name="Parkhill J."/>
            <person name="Rea M.C."/>
            <person name="O'Sullivan O."/>
            <person name="Ritari J."/>
            <person name="Douillard F.P."/>
            <person name="Paul Ross R."/>
            <person name="Yang R."/>
            <person name="Briner A.E."/>
            <person name="Felis G.E."/>
            <person name="de Vos W.M."/>
            <person name="Barrangou R."/>
            <person name="Klaenhammer T.R."/>
            <person name="Caufield P.W."/>
            <person name="Cui Y."/>
            <person name="Zhang H."/>
            <person name="O'Toole P.W."/>
        </authorList>
    </citation>
    <scope>NUCLEOTIDE SEQUENCE [LARGE SCALE GENOMIC DNA]</scope>
    <source>
        <strain evidence="8 9">DSM 18793</strain>
    </source>
</reference>